<dbReference type="Pfam" id="PF01066">
    <property type="entry name" value="CDP-OH_P_transf"/>
    <property type="match status" value="1"/>
</dbReference>
<evidence type="ECO:0000313" key="4">
    <source>
        <dbReference type="EMBL" id="MBK6088925.1"/>
    </source>
</evidence>
<accession>A0A934WS53</accession>
<evidence type="ECO:0000256" key="3">
    <source>
        <dbReference type="SAM" id="Phobius"/>
    </source>
</evidence>
<feature type="transmembrane region" description="Helical" evidence="3">
    <location>
        <begin position="114"/>
        <end position="133"/>
    </location>
</feature>
<keyword evidence="1 2" id="KW-0808">Transferase</keyword>
<dbReference type="GO" id="GO:0008654">
    <property type="term" value="P:phospholipid biosynthetic process"/>
    <property type="evidence" value="ECO:0007669"/>
    <property type="project" value="InterPro"/>
</dbReference>
<dbReference type="InterPro" id="IPR000462">
    <property type="entry name" value="CDP-OH_P_trans"/>
</dbReference>
<evidence type="ECO:0000256" key="2">
    <source>
        <dbReference type="RuleBase" id="RU003750"/>
    </source>
</evidence>
<keyword evidence="3" id="KW-1133">Transmembrane helix</keyword>
<dbReference type="InterPro" id="IPR048254">
    <property type="entry name" value="CDP_ALCOHOL_P_TRANSF_CS"/>
</dbReference>
<dbReference type="EMBL" id="JAEQMG010000099">
    <property type="protein sequence ID" value="MBK6088925.1"/>
    <property type="molecule type" value="Genomic_DNA"/>
</dbReference>
<feature type="transmembrane region" description="Helical" evidence="3">
    <location>
        <begin position="83"/>
        <end position="102"/>
    </location>
</feature>
<reference evidence="4" key="1">
    <citation type="submission" date="2021-01" db="EMBL/GenBank/DDBJ databases">
        <title>Genome public.</title>
        <authorList>
            <person name="Liu C."/>
            <person name="Sun Q."/>
        </authorList>
    </citation>
    <scope>NUCLEOTIDE SEQUENCE</scope>
    <source>
        <strain evidence="4">M6</strain>
    </source>
</reference>
<feature type="transmembrane region" description="Helical" evidence="3">
    <location>
        <begin position="139"/>
        <end position="158"/>
    </location>
</feature>
<dbReference type="InterPro" id="IPR043130">
    <property type="entry name" value="CDP-OH_PTrfase_TM_dom"/>
</dbReference>
<dbReference type="Proteomes" id="UP000633365">
    <property type="component" value="Unassembled WGS sequence"/>
</dbReference>
<keyword evidence="5" id="KW-1185">Reference proteome</keyword>
<feature type="transmembrane region" description="Helical" evidence="3">
    <location>
        <begin position="6"/>
        <end position="32"/>
    </location>
</feature>
<name>A0A934WS53_9FIRM</name>
<comment type="caution">
    <text evidence="4">The sequence shown here is derived from an EMBL/GenBank/DDBJ whole genome shotgun (WGS) entry which is preliminary data.</text>
</comment>
<gene>
    <name evidence="4" type="ORF">JKK62_09750</name>
</gene>
<sequence length="168" mass="18349">MPNGITLLRILCSLVLLFCMPLSLPFYVLYAAAGLSDILDGFIARKTNTATQFGAKLDTFADIIFTAVALIKILPILKLPVWVIAWVGVIALIKLVNLVIGFVRRHTLTAVHSVINKVTGALLFILPFTIPIINIRYTAPLVCIVAIVAAITESRTILNTIRTGENHE</sequence>
<organism evidence="4 5">
    <name type="scientific">Ruminococcus difficilis</name>
    <dbReference type="NCBI Taxonomy" id="2763069"/>
    <lineage>
        <taxon>Bacteria</taxon>
        <taxon>Bacillati</taxon>
        <taxon>Bacillota</taxon>
        <taxon>Clostridia</taxon>
        <taxon>Eubacteriales</taxon>
        <taxon>Oscillospiraceae</taxon>
        <taxon>Ruminococcus</taxon>
    </lineage>
</organism>
<protein>
    <submittedName>
        <fullName evidence="4">CDP-alcohol phosphatidyltransferase family protein</fullName>
    </submittedName>
</protein>
<dbReference type="PROSITE" id="PS00379">
    <property type="entry name" value="CDP_ALCOHOL_P_TRANSF"/>
    <property type="match status" value="1"/>
</dbReference>
<proteinExistence type="inferred from homology"/>
<keyword evidence="3" id="KW-0472">Membrane</keyword>
<evidence type="ECO:0000313" key="5">
    <source>
        <dbReference type="Proteomes" id="UP000633365"/>
    </source>
</evidence>
<comment type="similarity">
    <text evidence="2">Belongs to the CDP-alcohol phosphatidyltransferase class-I family.</text>
</comment>
<evidence type="ECO:0000256" key="1">
    <source>
        <dbReference type="ARBA" id="ARBA00022679"/>
    </source>
</evidence>
<dbReference type="GO" id="GO:0016020">
    <property type="term" value="C:membrane"/>
    <property type="evidence" value="ECO:0007669"/>
    <property type="project" value="InterPro"/>
</dbReference>
<dbReference type="GO" id="GO:0016780">
    <property type="term" value="F:phosphotransferase activity, for other substituted phosphate groups"/>
    <property type="evidence" value="ECO:0007669"/>
    <property type="project" value="InterPro"/>
</dbReference>
<keyword evidence="3" id="KW-0812">Transmembrane</keyword>
<dbReference type="AlphaFoldDB" id="A0A934WS53"/>
<dbReference type="Gene3D" id="1.20.120.1760">
    <property type="match status" value="1"/>
</dbReference>